<dbReference type="Proteomes" id="UP000598820">
    <property type="component" value="Unassembled WGS sequence"/>
</dbReference>
<evidence type="ECO:0000313" key="2">
    <source>
        <dbReference type="EMBL" id="MBD2704573.1"/>
    </source>
</evidence>
<feature type="compositionally biased region" description="Basic and acidic residues" evidence="1">
    <location>
        <begin position="165"/>
        <end position="174"/>
    </location>
</feature>
<name>A0A926Y0Z1_9BACT</name>
<accession>A0A926Y0Z1</accession>
<feature type="region of interest" description="Disordered" evidence="1">
    <location>
        <begin position="155"/>
        <end position="182"/>
    </location>
</feature>
<proteinExistence type="predicted"/>
<dbReference type="RefSeq" id="WP_190891253.1">
    <property type="nucleotide sequence ID" value="NZ_JACWZY010000033.1"/>
</dbReference>
<evidence type="ECO:0000256" key="1">
    <source>
        <dbReference type="SAM" id="MobiDB-lite"/>
    </source>
</evidence>
<comment type="caution">
    <text evidence="2">The sequence shown here is derived from an EMBL/GenBank/DDBJ whole genome shotgun (WGS) entry which is preliminary data.</text>
</comment>
<dbReference type="EMBL" id="JACWZY010000033">
    <property type="protein sequence ID" value="MBD2704573.1"/>
    <property type="molecule type" value="Genomic_DNA"/>
</dbReference>
<dbReference type="AlphaFoldDB" id="A0A926Y0Z1"/>
<gene>
    <name evidence="2" type="ORF">IC229_28285</name>
</gene>
<organism evidence="2 3">
    <name type="scientific">Spirosoma profusum</name>
    <dbReference type="NCBI Taxonomy" id="2771354"/>
    <lineage>
        <taxon>Bacteria</taxon>
        <taxon>Pseudomonadati</taxon>
        <taxon>Bacteroidota</taxon>
        <taxon>Cytophagia</taxon>
        <taxon>Cytophagales</taxon>
        <taxon>Cytophagaceae</taxon>
        <taxon>Spirosoma</taxon>
    </lineage>
</organism>
<keyword evidence="3" id="KW-1185">Reference proteome</keyword>
<feature type="compositionally biased region" description="Polar residues" evidence="1">
    <location>
        <begin position="155"/>
        <end position="164"/>
    </location>
</feature>
<sequence>MLTNQHTLLPSIGQLAVGLVATFVLLAHSGRAQVSNVTAQNVTAQNVTPANVLVRSDSDPDYALASASYQVHAYVSQKGKVHLMINNPEHLRYKIEVVDQQNRSLYEEFTNHNRYNRRIDLSSLPENSCQIIVKIDNKRYQYKVRRQEAQLAFTLQPNINQNPTDEPRQSESERSPTPVTLD</sequence>
<protein>
    <submittedName>
        <fullName evidence="2">Uncharacterized protein</fullName>
    </submittedName>
</protein>
<reference evidence="2" key="1">
    <citation type="submission" date="2020-09" db="EMBL/GenBank/DDBJ databases">
        <authorList>
            <person name="Kim M.K."/>
        </authorList>
    </citation>
    <scope>NUCLEOTIDE SEQUENCE</scope>
    <source>
        <strain evidence="2">BT702</strain>
    </source>
</reference>
<evidence type="ECO:0000313" key="3">
    <source>
        <dbReference type="Proteomes" id="UP000598820"/>
    </source>
</evidence>